<dbReference type="Gene3D" id="1.10.8.10">
    <property type="entry name" value="DNA helicase RuvA subunit, C-terminal domain"/>
    <property type="match status" value="1"/>
</dbReference>
<dbReference type="InterPro" id="IPR015940">
    <property type="entry name" value="UBA"/>
</dbReference>
<dbReference type="InParanoid" id="A0A066VU24"/>
<feature type="region of interest" description="Disordered" evidence="1">
    <location>
        <begin position="285"/>
        <end position="325"/>
    </location>
</feature>
<dbReference type="Gene3D" id="3.10.20.90">
    <property type="entry name" value="Phosphatidylinositol 3-kinase Catalytic Subunit, Chain A, domain 1"/>
    <property type="match status" value="1"/>
</dbReference>
<dbReference type="Pfam" id="PF00240">
    <property type="entry name" value="ubiquitin"/>
    <property type="match status" value="1"/>
</dbReference>
<dbReference type="PANTHER" id="PTHR10677:SF3">
    <property type="entry name" value="FI07626P-RELATED"/>
    <property type="match status" value="1"/>
</dbReference>
<name>A0A066VU24_TILAU</name>
<feature type="domain" description="Ubiquitin-like" evidence="3">
    <location>
        <begin position="11"/>
        <end position="87"/>
    </location>
</feature>
<evidence type="ECO:0000259" key="2">
    <source>
        <dbReference type="PROSITE" id="PS50030"/>
    </source>
</evidence>
<evidence type="ECO:0000259" key="3">
    <source>
        <dbReference type="PROSITE" id="PS50053"/>
    </source>
</evidence>
<gene>
    <name evidence="4" type="ORF">K437DRAFT_257934</name>
</gene>
<dbReference type="SMART" id="SM00213">
    <property type="entry name" value="UBQ"/>
    <property type="match status" value="1"/>
</dbReference>
<dbReference type="GO" id="GO:0005829">
    <property type="term" value="C:cytosol"/>
    <property type="evidence" value="ECO:0007669"/>
    <property type="project" value="TreeGrafter"/>
</dbReference>
<feature type="domain" description="UBA" evidence="2">
    <location>
        <begin position="384"/>
        <end position="429"/>
    </location>
</feature>
<dbReference type="PROSITE" id="PS50030">
    <property type="entry name" value="UBA"/>
    <property type="match status" value="1"/>
</dbReference>
<comment type="caution">
    <text evidence="4">The sequence shown here is derived from an EMBL/GenBank/DDBJ whole genome shotgun (WGS) entry which is preliminary data.</text>
</comment>
<feature type="compositionally biased region" description="Low complexity" evidence="1">
    <location>
        <begin position="306"/>
        <end position="325"/>
    </location>
</feature>
<dbReference type="SUPFAM" id="SSF54236">
    <property type="entry name" value="Ubiquitin-like"/>
    <property type="match status" value="1"/>
</dbReference>
<dbReference type="GO" id="GO:0006511">
    <property type="term" value="P:ubiquitin-dependent protein catabolic process"/>
    <property type="evidence" value="ECO:0007669"/>
    <property type="project" value="TreeGrafter"/>
</dbReference>
<dbReference type="SUPFAM" id="SSF46934">
    <property type="entry name" value="UBA-like"/>
    <property type="match status" value="1"/>
</dbReference>
<dbReference type="EMBL" id="JMSN01000071">
    <property type="protein sequence ID" value="KDN42299.1"/>
    <property type="molecule type" value="Genomic_DNA"/>
</dbReference>
<dbReference type="RefSeq" id="XP_013242008.1">
    <property type="nucleotide sequence ID" value="XM_013386554.1"/>
</dbReference>
<dbReference type="InterPro" id="IPR015496">
    <property type="entry name" value="Ubiquilin"/>
</dbReference>
<reference evidence="4 5" key="1">
    <citation type="submission" date="2014-05" db="EMBL/GenBank/DDBJ databases">
        <title>Draft genome sequence of a rare smut relative, Tilletiaria anomala UBC 951.</title>
        <authorList>
            <consortium name="DOE Joint Genome Institute"/>
            <person name="Toome M."/>
            <person name="Kuo A."/>
            <person name="Henrissat B."/>
            <person name="Lipzen A."/>
            <person name="Tritt A."/>
            <person name="Yoshinaga Y."/>
            <person name="Zane M."/>
            <person name="Barry K."/>
            <person name="Grigoriev I.V."/>
            <person name="Spatafora J.W."/>
            <person name="Aimea M.C."/>
        </authorList>
    </citation>
    <scope>NUCLEOTIDE SEQUENCE [LARGE SCALE GENOMIC DNA]</scope>
    <source>
        <strain evidence="4 5">UBC 951</strain>
    </source>
</reference>
<protein>
    <submittedName>
        <fullName evidence="4">Ubiquitin-domain-containing protein</fullName>
    </submittedName>
</protein>
<dbReference type="GO" id="GO:0031593">
    <property type="term" value="F:polyubiquitin modification-dependent protein binding"/>
    <property type="evidence" value="ECO:0007669"/>
    <property type="project" value="TreeGrafter"/>
</dbReference>
<dbReference type="OrthoDB" id="267397at2759"/>
<proteinExistence type="predicted"/>
<dbReference type="InterPro" id="IPR029071">
    <property type="entry name" value="Ubiquitin-like_domsf"/>
</dbReference>
<dbReference type="FunCoup" id="A0A066VU24">
    <property type="interactions" value="337"/>
</dbReference>
<dbReference type="CDD" id="cd16106">
    <property type="entry name" value="Ubl_Dsk2p_like"/>
    <property type="match status" value="1"/>
</dbReference>
<dbReference type="GeneID" id="25264826"/>
<evidence type="ECO:0000313" key="5">
    <source>
        <dbReference type="Proteomes" id="UP000027361"/>
    </source>
</evidence>
<dbReference type="SMART" id="SM00165">
    <property type="entry name" value="UBA"/>
    <property type="match status" value="1"/>
</dbReference>
<organism evidence="4 5">
    <name type="scientific">Tilletiaria anomala (strain ATCC 24038 / CBS 436.72 / UBC 951)</name>
    <dbReference type="NCBI Taxonomy" id="1037660"/>
    <lineage>
        <taxon>Eukaryota</taxon>
        <taxon>Fungi</taxon>
        <taxon>Dikarya</taxon>
        <taxon>Basidiomycota</taxon>
        <taxon>Ustilaginomycotina</taxon>
        <taxon>Exobasidiomycetes</taxon>
        <taxon>Georgefischeriales</taxon>
        <taxon>Tilletiariaceae</taxon>
        <taxon>Tilletiaria</taxon>
    </lineage>
</organism>
<dbReference type="STRING" id="1037660.A0A066VU24"/>
<sequence>MADNEVEAPPINVTIKGPSGLSLSVSISPDANISKLKEEIASKREDFPADSQRLIYSGKVLKDGQTVKEYKVQDGHTIHMVRSAASAHTAPSGGSAQPAASAAGSARVSAAGTGAGVGTTSAATSAEARGVPANFGAGQQFTNNPLSALNRADLAGPHMANFNPFAGTGVNLNDPNMMMNLLEDEGFRGQMRSALASPEVVDQIVSLNPQLASMRPQLQQMLQSERFREMLTNPEMMRQAQQMQAMFGGGGGGGFGAGALFSGLGGAGGGAGGRGAAAQWPPVGAFAPRTGSSDPTTGTGAGTQAGSGAAAGAAPSPGAAGGAPPNLFEMLGQMGGLGAGGAGVGGANPFGGMNPELMRSLMGGMGGAGGLFGAGAGPGAGDIRLPEERYATQLEQMQGMGFTDGARNLRALLMSGGSVEGAITILLEGGAQ</sequence>
<evidence type="ECO:0000313" key="4">
    <source>
        <dbReference type="EMBL" id="KDN42299.1"/>
    </source>
</evidence>
<dbReference type="HOGENOM" id="CLU_024293_0_1_1"/>
<dbReference type="PROSITE" id="PS50053">
    <property type="entry name" value="UBIQUITIN_2"/>
    <property type="match status" value="1"/>
</dbReference>
<accession>A0A066VU24</accession>
<dbReference type="InterPro" id="IPR000626">
    <property type="entry name" value="Ubiquitin-like_dom"/>
</dbReference>
<evidence type="ECO:0000256" key="1">
    <source>
        <dbReference type="SAM" id="MobiDB-lite"/>
    </source>
</evidence>
<dbReference type="OMA" id="PGMDMFG"/>
<dbReference type="InterPro" id="IPR009060">
    <property type="entry name" value="UBA-like_sf"/>
</dbReference>
<keyword evidence="5" id="KW-1185">Reference proteome</keyword>
<dbReference type="AlphaFoldDB" id="A0A066VU24"/>
<dbReference type="PANTHER" id="PTHR10677">
    <property type="entry name" value="UBIQUILIN"/>
    <property type="match status" value="1"/>
</dbReference>
<dbReference type="Proteomes" id="UP000027361">
    <property type="component" value="Unassembled WGS sequence"/>
</dbReference>